<keyword evidence="1" id="KW-0812">Transmembrane</keyword>
<evidence type="ECO:0000313" key="2">
    <source>
        <dbReference type="EMBL" id="CDF85482.1"/>
    </source>
</evidence>
<dbReference type="STRING" id="1301098.PKB_4156"/>
<dbReference type="PATRIC" id="fig|1301098.3.peg.4162"/>
<name>A0A024HLT7_PSEKB</name>
<dbReference type="HOGENOM" id="CLU_068878_1_1_6"/>
<dbReference type="eggNOG" id="COG3238">
    <property type="taxonomic scope" value="Bacteria"/>
</dbReference>
<reference evidence="2 3" key="1">
    <citation type="submission" date="2013-03" db="EMBL/GenBank/DDBJ databases">
        <authorList>
            <person name="Linke B."/>
        </authorList>
    </citation>
    <scope>NUCLEOTIDE SEQUENCE [LARGE SCALE GENOMIC DNA]</scope>
    <source>
        <strain evidence="2 3">B13</strain>
    </source>
</reference>
<feature type="transmembrane region" description="Helical" evidence="1">
    <location>
        <begin position="37"/>
        <end position="59"/>
    </location>
</feature>
<protein>
    <recommendedName>
        <fullName evidence="4">DMT family transporter</fullName>
    </recommendedName>
</protein>
<evidence type="ECO:0000313" key="3">
    <source>
        <dbReference type="Proteomes" id="UP000025241"/>
    </source>
</evidence>
<feature type="transmembrane region" description="Helical" evidence="1">
    <location>
        <begin position="97"/>
        <end position="115"/>
    </location>
</feature>
<dbReference type="EMBL" id="HG322950">
    <property type="protein sequence ID" value="CDF85482.1"/>
    <property type="molecule type" value="Genomic_DNA"/>
</dbReference>
<dbReference type="PANTHER" id="PTHR34821:SF2">
    <property type="entry name" value="INNER MEMBRANE PROTEIN YDCZ"/>
    <property type="match status" value="1"/>
</dbReference>
<keyword evidence="3" id="KW-1185">Reference proteome</keyword>
<reference evidence="2 3" key="2">
    <citation type="submission" date="2014-05" db="EMBL/GenBank/DDBJ databases">
        <title>Genome sequence of the 3-chlorobenzoate degrading bacterium Pseudomonas knackmussii B13 shows multiple evidence for horizontal gene transfer.</title>
        <authorList>
            <person name="Miyazaki R."/>
            <person name="Bertelli C."/>
            <person name="Falquet L."/>
            <person name="Robinson-Rechavi M."/>
            <person name="Gharib W."/>
            <person name="Roy S."/>
            <person name="Van der Meer J.R."/>
        </authorList>
    </citation>
    <scope>NUCLEOTIDE SEQUENCE [LARGE SCALE GENOMIC DNA]</scope>
    <source>
        <strain evidence="2 3">B13</strain>
    </source>
</reference>
<evidence type="ECO:0000256" key="1">
    <source>
        <dbReference type="SAM" id="Phobius"/>
    </source>
</evidence>
<dbReference type="PANTHER" id="PTHR34821">
    <property type="entry name" value="INNER MEMBRANE PROTEIN YDCZ"/>
    <property type="match status" value="1"/>
</dbReference>
<dbReference type="RefSeq" id="WP_043254014.1">
    <property type="nucleotide sequence ID" value="NZ_HG322950.1"/>
</dbReference>
<feature type="transmembrane region" description="Helical" evidence="1">
    <location>
        <begin position="127"/>
        <end position="147"/>
    </location>
</feature>
<dbReference type="GO" id="GO:0005886">
    <property type="term" value="C:plasma membrane"/>
    <property type="evidence" value="ECO:0007669"/>
    <property type="project" value="TreeGrafter"/>
</dbReference>
<gene>
    <name evidence="2" type="ORF">PKB_4156</name>
</gene>
<dbReference type="InterPro" id="IPR006750">
    <property type="entry name" value="YdcZ"/>
</dbReference>
<evidence type="ECO:0008006" key="4">
    <source>
        <dbReference type="Google" id="ProtNLM"/>
    </source>
</evidence>
<accession>A0A024HLT7</accession>
<dbReference type="OrthoDB" id="7864805at2"/>
<dbReference type="KEGG" id="pkc:PKB_4156"/>
<dbReference type="AlphaFoldDB" id="A0A024HLT7"/>
<sequence>MSKLLLIALAVSVGGLVALQAGSNAFLGRQLGHPLSASLASLSVSLGVVVLALLVLRVPLPASGGLAATPWWSWLGGLFGAAYLTVAVMLAPRLGGATFLACVVAGQVLVASLCDQYGWLGFPVRRLSAEGVIALLLIVAGVLLLQWRGRLA</sequence>
<dbReference type="Proteomes" id="UP000025241">
    <property type="component" value="Chromosome I"/>
</dbReference>
<proteinExistence type="predicted"/>
<keyword evidence="1" id="KW-1133">Transmembrane helix</keyword>
<organism evidence="2 3">
    <name type="scientific">Pseudomonas knackmussii (strain DSM 6978 / CCUG 54928 / LMG 23759 / B13)</name>
    <dbReference type="NCBI Taxonomy" id="1301098"/>
    <lineage>
        <taxon>Bacteria</taxon>
        <taxon>Pseudomonadati</taxon>
        <taxon>Pseudomonadota</taxon>
        <taxon>Gammaproteobacteria</taxon>
        <taxon>Pseudomonadales</taxon>
        <taxon>Pseudomonadaceae</taxon>
        <taxon>Pseudomonas</taxon>
    </lineage>
</organism>
<keyword evidence="1" id="KW-0472">Membrane</keyword>
<dbReference type="Pfam" id="PF04657">
    <property type="entry name" value="DMT_YdcZ"/>
    <property type="match status" value="1"/>
</dbReference>
<feature type="transmembrane region" description="Helical" evidence="1">
    <location>
        <begin position="71"/>
        <end position="91"/>
    </location>
</feature>